<dbReference type="Pfam" id="PF01804">
    <property type="entry name" value="Penicil_amidase"/>
    <property type="match status" value="1"/>
</dbReference>
<keyword evidence="3" id="KW-0865">Zymogen</keyword>
<accession>A0ABM8HL50</accession>
<dbReference type="PANTHER" id="PTHR34218">
    <property type="entry name" value="PEPTIDASE S45 PENICILLIN AMIDASE"/>
    <property type="match status" value="1"/>
</dbReference>
<feature type="transmembrane region" description="Helical" evidence="5">
    <location>
        <begin position="26"/>
        <end position="47"/>
    </location>
</feature>
<dbReference type="SUPFAM" id="SSF56235">
    <property type="entry name" value="N-terminal nucleophile aminohydrolases (Ntn hydrolases)"/>
    <property type="match status" value="1"/>
</dbReference>
<keyword evidence="5" id="KW-0812">Transmembrane</keyword>
<dbReference type="RefSeq" id="WP_286253681.1">
    <property type="nucleotide sequence ID" value="NZ_AP018448.1"/>
</dbReference>
<dbReference type="InterPro" id="IPR002692">
    <property type="entry name" value="S45"/>
</dbReference>
<proteinExistence type="inferred from homology"/>
<evidence type="ECO:0000256" key="3">
    <source>
        <dbReference type="ARBA" id="ARBA00023145"/>
    </source>
</evidence>
<organism evidence="6 7">
    <name type="scientific">Streptomyces graminofaciens</name>
    <dbReference type="NCBI Taxonomy" id="68212"/>
    <lineage>
        <taxon>Bacteria</taxon>
        <taxon>Bacillati</taxon>
        <taxon>Actinomycetota</taxon>
        <taxon>Actinomycetes</taxon>
        <taxon>Kitasatosporales</taxon>
        <taxon>Streptomycetaceae</taxon>
        <taxon>Streptomyces</taxon>
    </lineage>
</organism>
<feature type="compositionally biased region" description="Low complexity" evidence="4">
    <location>
        <begin position="263"/>
        <end position="289"/>
    </location>
</feature>
<sequence length="936" mass="102732">MPPNTTASSGQQSGKSGRKKGRKVRLLLIILVLAIIGGVGYGAFWSVSTVRASFPQTKGSITLDGLSGPVDVKRDGYGIPQIYASSDEDLFMAQGYVQAQDRFYEMDVRRHLTAGRLSEMFGESQVDNDEFLRTLGWDRVAEQEYKSTLSAETKKYLDAYAKGVNAYLSGKDGEDISLEYAALGFVNDYKPEKWTPVDSVAWLKAMAWDLRGNMQDEIDRALMTSRLGPKQIADLYPAYPYDRNKTIVQTGSYDELTKTWTDGSTPSQGTAGTPGAAGTQNATGSTQGTAGTGTTGSTAGTSSDSSAVTTQLTGLYKVLEDIPDAVGVNGNGIGSNSWVVSGDHTITGKPLLANDPHLSATLPSVWYQMGLHCKAVTSKCQYDVAGYTFAGMPGVVIGHNGNIAWGMTNSGVDVTDLYLEKLTGDGYQFGEKVLPFDTREETIKVAGGESKKIVVRTTNNGPLLSDRNDELVKVGRKAEVDQDAPDRGDGYGIALRWTALEAGTSMDAVFAMDKAANWTDFRKAAALFDVPSQNLIYADTKDNIGYQLPGKIPTRGKGDGSVPAPGWDAKYRWTGYIDQDELPYEYNPKRGYIVTANQAVVDKKYPYTLTTDWGYGTRAQRISSLIESKIKDGGKISSDDMRQMQMDNSSEIAKLLVPLLLKIDVDDKHVREAQKLLEGWDYTQDADSAAAAYFNSVWRNILKLAFGNKLPKELRVEGQCLYVAPVDTTGPADANQAVRECGQRDADQAQPDGGDRWFEVVRRIIDDEDNNWWSTPKTRTQTAADTRDELFKRAMRDARWELTAKLGKDIDTWSWGRLHRLFLKNQTLGTEGPDIVQYLLNRGPWKLGGGEATVNATGWNAAGGYEVVWVPSMRMVVNLGDLDKSKWINLTGASGHAYNAHYTDQTDEWVKGELLTWSFSEKAVDKNTSDTLLLKP</sequence>
<evidence type="ECO:0000313" key="7">
    <source>
        <dbReference type="Proteomes" id="UP001321542"/>
    </source>
</evidence>
<name>A0ABM8HL50_9ACTN</name>
<evidence type="ECO:0000256" key="5">
    <source>
        <dbReference type="SAM" id="Phobius"/>
    </source>
</evidence>
<dbReference type="Gene3D" id="2.30.120.10">
    <property type="match status" value="1"/>
</dbReference>
<reference evidence="6 7" key="1">
    <citation type="journal article" date="2010" name="ChemBioChem">
        <title>Cloning and characterization of the biosynthetic gene cluster of 16-membered macrolide antibiotic FD-891: involvement of a dual functional cytochrome P450 monooxygenase catalyzing epoxidation and hydroxylation.</title>
        <authorList>
            <person name="Kudo F."/>
            <person name="Motegi A."/>
            <person name="Mizoue K."/>
            <person name="Eguchi T."/>
        </authorList>
    </citation>
    <scope>NUCLEOTIDE SEQUENCE [LARGE SCALE GENOMIC DNA]</scope>
    <source>
        <strain evidence="6 7">A-8890</strain>
    </source>
</reference>
<gene>
    <name evidence="6" type="ORF">SGFS_051890</name>
</gene>
<dbReference type="CDD" id="cd03747">
    <property type="entry name" value="Ntn_PGA_like"/>
    <property type="match status" value="1"/>
</dbReference>
<keyword evidence="2" id="KW-0378">Hydrolase</keyword>
<reference evidence="6 7" key="2">
    <citation type="journal article" date="2023" name="ChemBioChem">
        <title>Acyltransferase Domain Exchange between Two Independent Type I Polyketide Synthases in the Same Producer Strain of Macrolide Antibiotics.</title>
        <authorList>
            <person name="Kudo F."/>
            <person name="Kishikawa K."/>
            <person name="Tsuboi K."/>
            <person name="Kido T."/>
            <person name="Usui T."/>
            <person name="Hashimoto J."/>
            <person name="Shin-Ya K."/>
            <person name="Miyanaga A."/>
            <person name="Eguchi T."/>
        </authorList>
    </citation>
    <scope>NUCLEOTIDE SEQUENCE [LARGE SCALE GENOMIC DNA]</scope>
    <source>
        <strain evidence="6 7">A-8890</strain>
    </source>
</reference>
<keyword evidence="5" id="KW-0472">Membrane</keyword>
<dbReference type="PIRSF" id="PIRSF001227">
    <property type="entry name" value="Pen_acylase"/>
    <property type="match status" value="1"/>
</dbReference>
<evidence type="ECO:0000256" key="1">
    <source>
        <dbReference type="ARBA" id="ARBA00006586"/>
    </source>
</evidence>
<dbReference type="Gene3D" id="3.60.20.10">
    <property type="entry name" value="Glutamine Phosphoribosylpyrophosphate, subunit 1, domain 1"/>
    <property type="match status" value="3"/>
</dbReference>
<dbReference type="PANTHER" id="PTHR34218:SF4">
    <property type="entry name" value="ACYL-HOMOSERINE LACTONE ACYLASE QUIP"/>
    <property type="match status" value="1"/>
</dbReference>
<feature type="compositionally biased region" description="Low complexity" evidence="4">
    <location>
        <begin position="295"/>
        <end position="305"/>
    </location>
</feature>
<protein>
    <submittedName>
        <fullName evidence="6">Penicillin amidase</fullName>
    </submittedName>
</protein>
<dbReference type="InterPro" id="IPR043146">
    <property type="entry name" value="Penicillin_amidase_N_B-knob"/>
</dbReference>
<comment type="similarity">
    <text evidence="1">Belongs to the peptidase S45 family.</text>
</comment>
<keyword evidence="7" id="KW-1185">Reference proteome</keyword>
<evidence type="ECO:0000313" key="6">
    <source>
        <dbReference type="EMBL" id="BBC33895.1"/>
    </source>
</evidence>
<feature type="region of interest" description="Disordered" evidence="4">
    <location>
        <begin position="258"/>
        <end position="305"/>
    </location>
</feature>
<dbReference type="InterPro" id="IPR014395">
    <property type="entry name" value="Pen/GL7ACA/AHL_acylase"/>
</dbReference>
<dbReference type="InterPro" id="IPR029055">
    <property type="entry name" value="Ntn_hydrolases_N"/>
</dbReference>
<keyword evidence="5" id="KW-1133">Transmembrane helix</keyword>
<dbReference type="EMBL" id="AP018448">
    <property type="protein sequence ID" value="BBC33895.1"/>
    <property type="molecule type" value="Genomic_DNA"/>
</dbReference>
<dbReference type="Proteomes" id="UP001321542">
    <property type="component" value="Chromosome"/>
</dbReference>
<evidence type="ECO:0000256" key="4">
    <source>
        <dbReference type="SAM" id="MobiDB-lite"/>
    </source>
</evidence>
<dbReference type="Gene3D" id="1.10.439.10">
    <property type="entry name" value="Penicillin Amidohydrolase, domain 1"/>
    <property type="match status" value="1"/>
</dbReference>
<evidence type="ECO:0000256" key="2">
    <source>
        <dbReference type="ARBA" id="ARBA00022801"/>
    </source>
</evidence>
<dbReference type="InterPro" id="IPR023343">
    <property type="entry name" value="Penicillin_amidase_dom1"/>
</dbReference>